<reference evidence="4" key="2">
    <citation type="submission" date="2017-07" db="EMBL/GenBank/DDBJ databases">
        <authorList>
            <person name="Sun Z.S."/>
            <person name="Albrecht U."/>
            <person name="Echele G."/>
            <person name="Lee C.C."/>
        </authorList>
    </citation>
    <scope>NUCLEOTIDE SEQUENCE</scope>
    <source>
        <strain evidence="4">O2_Amz1.9</strain>
    </source>
</reference>
<keyword evidence="2" id="KW-0964">Secreted</keyword>
<dbReference type="InterPro" id="IPR004214">
    <property type="entry name" value="Conotoxin"/>
</dbReference>
<accession>A0A291C1Y9</accession>
<proteinExistence type="evidence at transcript level"/>
<reference evidence="4" key="1">
    <citation type="journal article" date="2017" name="Genome Biol. Evol.">
        <title>Divergence of the Venom Exogene Repertoire in Two Sister Species of Turriconus.</title>
        <authorList>
            <person name="Li Q."/>
            <person name="Barghi N."/>
            <person name="Lu A."/>
            <person name="Fedosov A.E."/>
            <person name="Bandyopadhyay P.K."/>
            <person name="Lluisma A.O."/>
            <person name="Concepcion G.P."/>
            <person name="Yandell M."/>
            <person name="Olivera B.M."/>
            <person name="Safavi-Hemami H."/>
        </authorList>
    </citation>
    <scope>NUCLEOTIDE SEQUENCE</scope>
    <source>
        <strain evidence="4">O2_Amz1.9</strain>
    </source>
</reference>
<organism evidence="4">
    <name type="scientific">Conus andremenezi</name>
    <dbReference type="NCBI Taxonomy" id="1077466"/>
    <lineage>
        <taxon>Eukaryota</taxon>
        <taxon>Metazoa</taxon>
        <taxon>Spiralia</taxon>
        <taxon>Lophotrochozoa</taxon>
        <taxon>Mollusca</taxon>
        <taxon>Gastropoda</taxon>
        <taxon>Caenogastropoda</taxon>
        <taxon>Neogastropoda</taxon>
        <taxon>Conoidea</taxon>
        <taxon>Conidae</taxon>
        <taxon>Conus</taxon>
        <taxon>Turriconus</taxon>
    </lineage>
</organism>
<dbReference type="GO" id="GO:0008200">
    <property type="term" value="F:ion channel inhibitor activity"/>
    <property type="evidence" value="ECO:0007669"/>
    <property type="project" value="InterPro"/>
</dbReference>
<dbReference type="AlphaFoldDB" id="A0A291C1Y9"/>
<evidence type="ECO:0000256" key="1">
    <source>
        <dbReference type="ARBA" id="ARBA00004613"/>
    </source>
</evidence>
<evidence type="ECO:0000313" key="4">
    <source>
        <dbReference type="EMBL" id="ATF27462.1"/>
    </source>
</evidence>
<evidence type="ECO:0000256" key="3">
    <source>
        <dbReference type="SAM" id="SignalP"/>
    </source>
</evidence>
<protein>
    <submittedName>
        <fullName evidence="4">Conotoxin</fullName>
    </submittedName>
</protein>
<feature type="chain" id="PRO_5013126922" evidence="3">
    <location>
        <begin position="24"/>
        <end position="83"/>
    </location>
</feature>
<keyword evidence="3" id="KW-0732">Signal</keyword>
<sequence length="83" mass="9198">MEKLTILVLAAAILLSTQVMVQGDRDQPADRNAVPRDDYSRRANRKFMRVLYDNCCGSSKCRCPGIAAVMSYHPAVVQLLTLA</sequence>
<feature type="signal peptide" evidence="3">
    <location>
        <begin position="1"/>
        <end position="23"/>
    </location>
</feature>
<dbReference type="EMBL" id="MF576628">
    <property type="protein sequence ID" value="ATF27462.1"/>
    <property type="molecule type" value="mRNA"/>
</dbReference>
<dbReference type="Pfam" id="PF02950">
    <property type="entry name" value="Conotoxin"/>
    <property type="match status" value="1"/>
</dbReference>
<comment type="subcellular location">
    <subcellularLocation>
        <location evidence="1">Secreted</location>
    </subcellularLocation>
</comment>
<dbReference type="GO" id="GO:0005576">
    <property type="term" value="C:extracellular region"/>
    <property type="evidence" value="ECO:0007669"/>
    <property type="project" value="UniProtKB-SubCell"/>
</dbReference>
<evidence type="ECO:0000256" key="2">
    <source>
        <dbReference type="ARBA" id="ARBA00022525"/>
    </source>
</evidence>
<name>A0A291C1Y9_9COND</name>